<evidence type="ECO:0000313" key="3">
    <source>
        <dbReference type="EMBL" id="QLH82297.1"/>
    </source>
</evidence>
<accession>A0A7D5P6U4</accession>
<dbReference type="InterPro" id="IPR001789">
    <property type="entry name" value="Sig_transdc_resp-reg_receiver"/>
</dbReference>
<protein>
    <submittedName>
        <fullName evidence="3">Response regulator</fullName>
    </submittedName>
</protein>
<dbReference type="GO" id="GO:0000160">
    <property type="term" value="P:phosphorelay signal transduction system"/>
    <property type="evidence" value="ECO:0007669"/>
    <property type="project" value="InterPro"/>
</dbReference>
<dbReference type="PANTHER" id="PTHR43228">
    <property type="entry name" value="TWO-COMPONENT RESPONSE REGULATOR"/>
    <property type="match status" value="1"/>
</dbReference>
<organism evidence="3 4">
    <name type="scientific">Halosimplex pelagicum</name>
    <dbReference type="NCBI Taxonomy" id="869886"/>
    <lineage>
        <taxon>Archaea</taxon>
        <taxon>Methanobacteriati</taxon>
        <taxon>Methanobacteriota</taxon>
        <taxon>Stenosarchaea group</taxon>
        <taxon>Halobacteria</taxon>
        <taxon>Halobacteriales</taxon>
        <taxon>Haloarculaceae</taxon>
        <taxon>Halosimplex</taxon>
    </lineage>
</organism>
<dbReference type="KEGG" id="hpel:HZS54_12040"/>
<dbReference type="PANTHER" id="PTHR43228:SF1">
    <property type="entry name" value="TWO-COMPONENT RESPONSE REGULATOR ARR22"/>
    <property type="match status" value="1"/>
</dbReference>
<dbReference type="AlphaFoldDB" id="A0A7D5P6U4"/>
<dbReference type="InterPro" id="IPR052048">
    <property type="entry name" value="ST_Response_Regulator"/>
</dbReference>
<dbReference type="PROSITE" id="PS50110">
    <property type="entry name" value="RESPONSE_REGULATORY"/>
    <property type="match status" value="1"/>
</dbReference>
<feature type="modified residue" description="4-aspartylphosphate" evidence="1">
    <location>
        <position position="62"/>
    </location>
</feature>
<proteinExistence type="predicted"/>
<sequence>MSKQQFDTGPHAPSDILIIEDERDTATLYQNYLEDQYSTTLATSGEQALEELNPRIDLILLDLNLPRMNGKKVIEAIEEDEVEHTEPRIIILTTRDPTPEILDYPVDKYKMKPIYRDDLQSLIHDIALQNEFQNLSNTLFQKRSKRNSLNQAGKTDTETYRELLNSIDEIESKLTELYEQIAAGD</sequence>
<feature type="domain" description="Response regulatory" evidence="2">
    <location>
        <begin position="15"/>
        <end position="127"/>
    </location>
</feature>
<dbReference type="InterPro" id="IPR011006">
    <property type="entry name" value="CheY-like_superfamily"/>
</dbReference>
<evidence type="ECO:0000313" key="4">
    <source>
        <dbReference type="Proteomes" id="UP000509346"/>
    </source>
</evidence>
<name>A0A7D5P6U4_9EURY</name>
<evidence type="ECO:0000256" key="1">
    <source>
        <dbReference type="PROSITE-ProRule" id="PRU00169"/>
    </source>
</evidence>
<dbReference type="Gene3D" id="3.40.50.2300">
    <property type="match status" value="1"/>
</dbReference>
<dbReference type="Proteomes" id="UP000509346">
    <property type="component" value="Chromosome"/>
</dbReference>
<dbReference type="RefSeq" id="WP_179922765.1">
    <property type="nucleotide sequence ID" value="NZ_CP058909.1"/>
</dbReference>
<dbReference type="SMART" id="SM00448">
    <property type="entry name" value="REC"/>
    <property type="match status" value="1"/>
</dbReference>
<dbReference type="GeneID" id="56083331"/>
<dbReference type="Pfam" id="PF00072">
    <property type="entry name" value="Response_reg"/>
    <property type="match status" value="1"/>
</dbReference>
<dbReference type="SUPFAM" id="SSF52172">
    <property type="entry name" value="CheY-like"/>
    <property type="match status" value="1"/>
</dbReference>
<dbReference type="EMBL" id="CP058909">
    <property type="protein sequence ID" value="QLH82297.1"/>
    <property type="molecule type" value="Genomic_DNA"/>
</dbReference>
<dbReference type="OrthoDB" id="9652at2157"/>
<keyword evidence="4" id="KW-1185">Reference proteome</keyword>
<keyword evidence="1" id="KW-0597">Phosphoprotein</keyword>
<evidence type="ECO:0000259" key="2">
    <source>
        <dbReference type="PROSITE" id="PS50110"/>
    </source>
</evidence>
<gene>
    <name evidence="3" type="ORF">HZS54_12040</name>
</gene>
<reference evidence="3 4" key="1">
    <citation type="submission" date="2020-07" db="EMBL/GenBank/DDBJ databases">
        <title>Halosimplex litoreum sp. nov. and Halosimplex rubrum sp. nov., isolated from different salt environments.</title>
        <authorList>
            <person name="Cui H."/>
        </authorList>
    </citation>
    <scope>NUCLEOTIDE SEQUENCE [LARGE SCALE GENOMIC DNA]</scope>
    <source>
        <strain evidence="3 4">R2</strain>
    </source>
</reference>